<evidence type="ECO:0000313" key="2">
    <source>
        <dbReference type="EMBL" id="KRY41625.1"/>
    </source>
</evidence>
<feature type="domain" description="PiggyBac transposable element-derived protein" evidence="1">
    <location>
        <begin position="660"/>
        <end position="900"/>
    </location>
</feature>
<comment type="caution">
    <text evidence="2">The sequence shown here is derived from an EMBL/GenBank/DDBJ whole genome shotgun (WGS) entry which is preliminary data.</text>
</comment>
<feature type="domain" description="PiggyBac transposable element-derived protein" evidence="1">
    <location>
        <begin position="38"/>
        <end position="178"/>
    </location>
</feature>
<protein>
    <submittedName>
        <fullName evidence="2">PiggyBac transposable element-derived protein 3</fullName>
    </submittedName>
</protein>
<feature type="domain" description="PiggyBac transposable element-derived protein" evidence="1">
    <location>
        <begin position="235"/>
        <end position="575"/>
    </location>
</feature>
<dbReference type="InterPro" id="IPR029526">
    <property type="entry name" value="PGBD"/>
</dbReference>
<sequence length="976" mass="112227">MLPPMREENHTSGVDDRSTLKQKLSLNQMRKYLEIPRMDTVANCMSHNRFETLLRFLHFNDNDKVVMDRSHPDYDRFYKIRSLIESICKTCLEETPGELRSVDEHIILYKGRCKMKYYNPRKPDKWGLKVIAVCGRNRFVHDFWLCDGMAPKVENPVDFFAAVVVMKVCETLPKHKGYTAEVAQSQATHGICKSTLASRQVELARRTKGCEWFSTCATRNDCNKPAQLQQIASLTPLEVWSKVFADEMIYHITFQSNLYAHRECKNRAFTVSPQEIRQFIGVILLSGYNCQPEAKHDWSTQPDIGAQGAISCMSHNRFMKIKKYLHLADNQTLVKGDKMSKVTPLYKLLNSSLVKHGMFHEKLSVDESIVPYFGRHATKMILKGKPIRFGYKLWMLCGNDGYPHHMIIYQGKEMHASKVPLSIRVISNRVDIIQENSNTTRHTLYFDNFFNSYDLLVNLSGLKMRAIGTIRPYHSNGADAVMLPDKELMKQKRVPSSRIASNFLTNRPLRNTQRRVKGQRIEVQMPNIVRSYNTGVGGVDYLDRLAAAYRPTIRSKKCYWPLFINAVNIVTVVAWRIHCFVEERPLSHLKFRRQVVLSLLQSERTATPRVVSDFMSQLPDIRFDGVNHILGVINCIQRSEQEPLHGIVEIHPLADNLKLTKCDKMSKVTPLYNMLNRCLAQFGVFRTLLSVDEEAMVPYFGRHSAKTFIHGKPFRFGYKFWMLCGNDSYPYHMSIYQGKNEQAPKEPLGTRVVMKMVDFISANSAVQAHQFYFDNFFTSYDLLVKLTDSDMRANGTVGQNRVAGATASMLSDTVLIKKTRGSFDYRSDGKFYVAKWHDNSLPTVASSWQTHNPVHKSKRRIEGQRRDICQPNLIRSYNTGMGGVDLLDRFLLACWPSIRGKNDKRKEDDPDGLQDNCDTYQTYVTMALTIHWALLLKADAECAEETRRTFVRNAIFVCMLKGVNSALKYISSTMIY</sequence>
<dbReference type="InParanoid" id="A0A0V1BWT7"/>
<dbReference type="EMBL" id="JYDH01000007">
    <property type="protein sequence ID" value="KRY41625.1"/>
    <property type="molecule type" value="Genomic_DNA"/>
</dbReference>
<dbReference type="Pfam" id="PF13843">
    <property type="entry name" value="DDE_Tnp_1_7"/>
    <property type="match status" value="3"/>
</dbReference>
<reference evidence="2 3" key="1">
    <citation type="submission" date="2015-01" db="EMBL/GenBank/DDBJ databases">
        <title>Evolution of Trichinella species and genotypes.</title>
        <authorList>
            <person name="Korhonen P.K."/>
            <person name="Edoardo P."/>
            <person name="Giuseppe L.R."/>
            <person name="Gasser R.B."/>
        </authorList>
    </citation>
    <scope>NUCLEOTIDE SEQUENCE [LARGE SCALE GENOMIC DNA]</scope>
    <source>
        <strain evidence="2">ISS3</strain>
    </source>
</reference>
<organism evidence="2 3">
    <name type="scientific">Trichinella spiralis</name>
    <name type="common">Trichina worm</name>
    <dbReference type="NCBI Taxonomy" id="6334"/>
    <lineage>
        <taxon>Eukaryota</taxon>
        <taxon>Metazoa</taxon>
        <taxon>Ecdysozoa</taxon>
        <taxon>Nematoda</taxon>
        <taxon>Enoplea</taxon>
        <taxon>Dorylaimia</taxon>
        <taxon>Trichinellida</taxon>
        <taxon>Trichinellidae</taxon>
        <taxon>Trichinella</taxon>
    </lineage>
</organism>
<gene>
    <name evidence="2" type="primary">PGBD3</name>
    <name evidence="2" type="ORF">T01_14489</name>
</gene>
<dbReference type="OrthoDB" id="6380630at2759"/>
<evidence type="ECO:0000313" key="3">
    <source>
        <dbReference type="Proteomes" id="UP000054776"/>
    </source>
</evidence>
<evidence type="ECO:0000259" key="1">
    <source>
        <dbReference type="Pfam" id="PF13843"/>
    </source>
</evidence>
<dbReference type="PANTHER" id="PTHR47055">
    <property type="entry name" value="DDE_TNP_1_7 DOMAIN-CONTAINING PROTEIN"/>
    <property type="match status" value="1"/>
</dbReference>
<dbReference type="GO" id="GO:0043565">
    <property type="term" value="F:sequence-specific DNA binding"/>
    <property type="evidence" value="ECO:0007669"/>
    <property type="project" value="TreeGrafter"/>
</dbReference>
<keyword evidence="3" id="KW-1185">Reference proteome</keyword>
<dbReference type="STRING" id="6334.A0A0V1BWT7"/>
<proteinExistence type="predicted"/>
<accession>A0A0V1BWT7</accession>
<dbReference type="eggNOG" id="ENOG502QVFB">
    <property type="taxonomic scope" value="Eukaryota"/>
</dbReference>
<dbReference type="Proteomes" id="UP000054776">
    <property type="component" value="Unassembled WGS sequence"/>
</dbReference>
<name>A0A0V1BWT7_TRISP</name>
<dbReference type="PANTHER" id="PTHR47055:SF3">
    <property type="entry name" value="PHORBOL-ESTER_DAG-TYPE DOMAIN-CONTAINING PROTEIN"/>
    <property type="match status" value="1"/>
</dbReference>
<dbReference type="AlphaFoldDB" id="A0A0V1BWT7"/>
<dbReference type="InterPro" id="IPR052638">
    <property type="entry name" value="PiggyBac_TE-derived"/>
</dbReference>